<dbReference type="GO" id="GO:0006397">
    <property type="term" value="P:mRNA processing"/>
    <property type="evidence" value="ECO:0007669"/>
    <property type="project" value="UniProtKB-KW"/>
</dbReference>
<organism evidence="11">
    <name type="scientific">Bactrocera dorsalis</name>
    <name type="common">Oriental fruit fly</name>
    <name type="synonym">Dacus dorsalis</name>
    <dbReference type="NCBI Taxonomy" id="27457"/>
    <lineage>
        <taxon>Eukaryota</taxon>
        <taxon>Metazoa</taxon>
        <taxon>Ecdysozoa</taxon>
        <taxon>Arthropoda</taxon>
        <taxon>Hexapoda</taxon>
        <taxon>Insecta</taxon>
        <taxon>Pterygota</taxon>
        <taxon>Neoptera</taxon>
        <taxon>Endopterygota</taxon>
        <taxon>Diptera</taxon>
        <taxon>Brachycera</taxon>
        <taxon>Muscomorpha</taxon>
        <taxon>Tephritoidea</taxon>
        <taxon>Tephritidae</taxon>
        <taxon>Bactrocera</taxon>
        <taxon>Bactrocera</taxon>
    </lineage>
</organism>
<keyword evidence="3" id="KW-0507">mRNA processing</keyword>
<comment type="function">
    <text evidence="5">Pseudouridine synthase that catalyzes pseudouridylation of mRNAs.</text>
</comment>
<dbReference type="EMBL" id="GAKP01010759">
    <property type="protein sequence ID" value="JAC48193.1"/>
    <property type="molecule type" value="Transcribed_RNA"/>
</dbReference>
<dbReference type="KEGG" id="bdr:105228804"/>
<dbReference type="PROSITE" id="PS01129">
    <property type="entry name" value="PSI_RLU"/>
    <property type="match status" value="1"/>
</dbReference>
<dbReference type="AlphaFoldDB" id="A0A034W376"/>
<reference evidence="11" key="1">
    <citation type="journal article" date="2014" name="BMC Genomics">
        <title>Characterizing the developmental transcriptome of the oriental fruit fly, Bactrocera dorsalis (Diptera: Tephritidae) through comparative genomic analysis with Drosophila melanogaster utilizing modENCODE datasets.</title>
        <authorList>
            <person name="Geib S.M."/>
            <person name="Calla B."/>
            <person name="Hall B."/>
            <person name="Hou S."/>
            <person name="Manoukis N.C."/>
        </authorList>
    </citation>
    <scope>NUCLEOTIDE SEQUENCE</scope>
    <source>
        <strain evidence="11">Punador</strain>
    </source>
</reference>
<feature type="region of interest" description="Disordered" evidence="9">
    <location>
        <begin position="477"/>
        <end position="499"/>
    </location>
</feature>
<dbReference type="OrthoDB" id="424794at2759"/>
<dbReference type="RefSeq" id="XP_011207079.2">
    <property type="nucleotide sequence ID" value="XM_011208777.4"/>
</dbReference>
<dbReference type="CDD" id="cd02557">
    <property type="entry name" value="PseudoU_synth_ScRIB2"/>
    <property type="match status" value="1"/>
</dbReference>
<evidence type="ECO:0000256" key="4">
    <source>
        <dbReference type="ARBA" id="ARBA00023235"/>
    </source>
</evidence>
<evidence type="ECO:0000256" key="1">
    <source>
        <dbReference type="ARBA" id="ARBA00010876"/>
    </source>
</evidence>
<dbReference type="InterPro" id="IPR006225">
    <property type="entry name" value="PsdUridine_synth_RluC/D"/>
</dbReference>
<dbReference type="GeneID" id="105228804"/>
<dbReference type="Gene3D" id="3.30.2350.10">
    <property type="entry name" value="Pseudouridine synthase"/>
    <property type="match status" value="1"/>
</dbReference>
<dbReference type="PANTHER" id="PTHR21600">
    <property type="entry name" value="MITOCHONDRIAL RNA PSEUDOURIDINE SYNTHASE"/>
    <property type="match status" value="1"/>
</dbReference>
<feature type="active site" evidence="8">
    <location>
        <position position="272"/>
    </location>
</feature>
<dbReference type="CTD" id="34440"/>
<dbReference type="GO" id="GO:0009982">
    <property type="term" value="F:pseudouridine synthase activity"/>
    <property type="evidence" value="ECO:0007669"/>
    <property type="project" value="InterPro"/>
</dbReference>
<evidence type="ECO:0000313" key="11">
    <source>
        <dbReference type="EMBL" id="JAC48193.1"/>
    </source>
</evidence>
<dbReference type="PANTHER" id="PTHR21600:SF40">
    <property type="entry name" value="PSEUDOURIDYLATE SYNTHASE RPUSD2"/>
    <property type="match status" value="1"/>
</dbReference>
<feature type="compositionally biased region" description="Polar residues" evidence="9">
    <location>
        <begin position="480"/>
        <end position="490"/>
    </location>
</feature>
<keyword evidence="2" id="KW-0597">Phosphoprotein</keyword>
<protein>
    <recommendedName>
        <fullName evidence="6">Pseudouridylate synthase RPUSD2</fullName>
    </recommendedName>
    <alternativeName>
        <fullName evidence="7">RNA pseudouridylate synthase domain-containing protein 2</fullName>
    </alternativeName>
</protein>
<evidence type="ECO:0000256" key="9">
    <source>
        <dbReference type="SAM" id="MobiDB-lite"/>
    </source>
</evidence>
<evidence type="ECO:0000256" key="3">
    <source>
        <dbReference type="ARBA" id="ARBA00022664"/>
    </source>
</evidence>
<dbReference type="GO" id="GO:0003723">
    <property type="term" value="F:RNA binding"/>
    <property type="evidence" value="ECO:0007669"/>
    <property type="project" value="InterPro"/>
</dbReference>
<feature type="domain" description="Pseudouridine synthase RsuA/RluA-like" evidence="10">
    <location>
        <begin position="229"/>
        <end position="375"/>
    </location>
</feature>
<name>A0A034W376_BACDO</name>
<dbReference type="Pfam" id="PF00849">
    <property type="entry name" value="PseudoU_synth_2"/>
    <property type="match status" value="1"/>
</dbReference>
<evidence type="ECO:0000256" key="6">
    <source>
        <dbReference type="ARBA" id="ARBA00072682"/>
    </source>
</evidence>
<sequence>MNITKFGTFYRMLPNFQHHFILKMPRHAQTQHGDATVDEENIVLLKNAIYQTVPSTEPLTCTWFYNVDPNVVPVRNYVTAIANQDLKVVLPEKRKADNTEQVEALKKARLETKALKAKRPGFSDDRYDETSYYFENGLRKVYPYYFTFTTFTKGRWVDEKILDVFSREFRAHPPEEYKRSILTGSLKVNYECVPVDYKLKHNDLLSNTVHRHEVPVTDQAITIVHMDEDIVVINKPASIPVHPCGRYRHNTVVFILAKEYNLKNLRTIHRLDRLTSGLLLFGRTPKKARLLEQQIRNRDVEKEYVCRVEGNFPDGIIECKEPIEVVSYKIGVCKVSPKGKDCSTTFEKISYNGTTSVILCKPLTGRMHQIRVHLQYLGYPIINDPLYNHEVFGPLKGRGGDIGGRTDEELVKDLINVHNAENWLGVDGDFGSEGLILPKHDHIENGDKDVEAVSETSTIVNDDLNKIDKPLLVEEEKEQTNTVSVGTQTGHDPPDTAYNKEKTTVDEHCYECKVRFKDPKPNDLIMYLHAWKYRGPGWAYETELPNWADKAWSETAVE</sequence>
<dbReference type="SUPFAM" id="SSF55120">
    <property type="entry name" value="Pseudouridine synthase"/>
    <property type="match status" value="1"/>
</dbReference>
<evidence type="ECO:0000259" key="10">
    <source>
        <dbReference type="Pfam" id="PF00849"/>
    </source>
</evidence>
<dbReference type="InterPro" id="IPR020103">
    <property type="entry name" value="PsdUridine_synth_cat_dom_sf"/>
</dbReference>
<evidence type="ECO:0000256" key="2">
    <source>
        <dbReference type="ARBA" id="ARBA00022553"/>
    </source>
</evidence>
<evidence type="ECO:0000256" key="5">
    <source>
        <dbReference type="ARBA" id="ARBA00057241"/>
    </source>
</evidence>
<dbReference type="GO" id="GO:0000455">
    <property type="term" value="P:enzyme-directed rRNA pseudouridine synthesis"/>
    <property type="evidence" value="ECO:0007669"/>
    <property type="project" value="TreeGrafter"/>
</dbReference>
<dbReference type="InterPro" id="IPR050188">
    <property type="entry name" value="RluA_PseudoU_synthase"/>
</dbReference>
<evidence type="ECO:0000256" key="8">
    <source>
        <dbReference type="PIRSR" id="PIRSR606225-1"/>
    </source>
</evidence>
<proteinExistence type="inferred from homology"/>
<dbReference type="NCBIfam" id="TIGR00005">
    <property type="entry name" value="rluA_subfam"/>
    <property type="match status" value="1"/>
</dbReference>
<dbReference type="InterPro" id="IPR006145">
    <property type="entry name" value="PsdUridine_synth_RsuA/RluA"/>
</dbReference>
<gene>
    <name evidence="11" type="primary">RUSD2</name>
</gene>
<keyword evidence="4" id="KW-0413">Isomerase</keyword>
<accession>A0A034W376</accession>
<dbReference type="InterPro" id="IPR006224">
    <property type="entry name" value="PsdUridine_synth_RluA-like_CS"/>
</dbReference>
<comment type="similarity">
    <text evidence="1">Belongs to the pseudouridine synthase RluA family.</text>
</comment>
<dbReference type="FunFam" id="3.30.2350.10:FF:000010">
    <property type="entry name" value="RNA pseudouridine synthase domain-containing 2"/>
    <property type="match status" value="1"/>
</dbReference>
<evidence type="ECO:0000256" key="7">
    <source>
        <dbReference type="ARBA" id="ARBA00080257"/>
    </source>
</evidence>